<dbReference type="SUPFAM" id="SSF55961">
    <property type="entry name" value="Bet v1-like"/>
    <property type="match status" value="1"/>
</dbReference>
<dbReference type="EMBL" id="CP149822">
    <property type="protein sequence ID" value="WZN42467.1"/>
    <property type="molecule type" value="Genomic_DNA"/>
</dbReference>
<dbReference type="Proteomes" id="UP001485459">
    <property type="component" value="Chromosome"/>
</dbReference>
<gene>
    <name evidence="1" type="ORF">WJU16_05405</name>
</gene>
<reference evidence="2" key="1">
    <citation type="submission" date="2024-03" db="EMBL/GenBank/DDBJ databases">
        <title>Chitinophaga horti sp. nov., isolated from garden soil.</title>
        <authorList>
            <person name="Lee D.S."/>
            <person name="Han D.M."/>
            <person name="Baek J.H."/>
            <person name="Choi D.G."/>
            <person name="Jeon J.H."/>
            <person name="Jeon C.O."/>
        </authorList>
    </citation>
    <scope>NUCLEOTIDE SEQUENCE [LARGE SCALE GENOMIC DNA]</scope>
    <source>
        <strain evidence="2">GPA1</strain>
    </source>
</reference>
<name>A0ABZ2YSF9_9BACT</name>
<sequence>MTNRNLIKATGSILVHQNVENTFAFFADPSNDSLWRTEINDSVPDGPLQTGTTISEYSYLSKKAANNLLQLKCIRFDKNKAAIFETPGEARFYLKSQRTVKAISENTTEITYQLEFDKSIVKFAIGFNLPDFIVSYKAKSDMKKYLRQLKLHLGSARL</sequence>
<evidence type="ECO:0000313" key="1">
    <source>
        <dbReference type="EMBL" id="WZN42467.1"/>
    </source>
</evidence>
<dbReference type="InterPro" id="IPR023393">
    <property type="entry name" value="START-like_dom_sf"/>
</dbReference>
<organism evidence="1 2">
    <name type="scientific">Chitinophaga pollutisoli</name>
    <dbReference type="NCBI Taxonomy" id="3133966"/>
    <lineage>
        <taxon>Bacteria</taxon>
        <taxon>Pseudomonadati</taxon>
        <taxon>Bacteroidota</taxon>
        <taxon>Chitinophagia</taxon>
        <taxon>Chitinophagales</taxon>
        <taxon>Chitinophagaceae</taxon>
        <taxon>Chitinophaga</taxon>
    </lineage>
</organism>
<keyword evidence="2" id="KW-1185">Reference proteome</keyword>
<dbReference type="Gene3D" id="3.30.530.20">
    <property type="match status" value="1"/>
</dbReference>
<proteinExistence type="predicted"/>
<dbReference type="RefSeq" id="WP_341837301.1">
    <property type="nucleotide sequence ID" value="NZ_CP149822.1"/>
</dbReference>
<protein>
    <recommendedName>
        <fullName evidence="3">SRPBCC family protein</fullName>
    </recommendedName>
</protein>
<evidence type="ECO:0008006" key="3">
    <source>
        <dbReference type="Google" id="ProtNLM"/>
    </source>
</evidence>
<evidence type="ECO:0000313" key="2">
    <source>
        <dbReference type="Proteomes" id="UP001485459"/>
    </source>
</evidence>
<accession>A0ABZ2YSF9</accession>